<gene>
    <name evidence="2" type="ORF">VNO77_40670</name>
</gene>
<proteinExistence type="predicted"/>
<keyword evidence="3" id="KW-1185">Reference proteome</keyword>
<evidence type="ECO:0000313" key="2">
    <source>
        <dbReference type="EMBL" id="KAK7307525.1"/>
    </source>
</evidence>
<evidence type="ECO:0000256" key="1">
    <source>
        <dbReference type="SAM" id="SignalP"/>
    </source>
</evidence>
<dbReference type="EMBL" id="JAYMYQ010000010">
    <property type="protein sequence ID" value="KAK7307525.1"/>
    <property type="molecule type" value="Genomic_DNA"/>
</dbReference>
<name>A0AAN9JXU3_CANGL</name>
<keyword evidence="1" id="KW-0732">Signal</keyword>
<feature type="signal peptide" evidence="1">
    <location>
        <begin position="1"/>
        <end position="22"/>
    </location>
</feature>
<sequence>MVFPYFTLYCCWLNCVLLESYSDIEILLPFVYHSVSIGNVHISLSRCPRHKSLTLTANMSSYLARTY</sequence>
<accession>A0AAN9JXU3</accession>
<dbReference type="AlphaFoldDB" id="A0AAN9JXU3"/>
<evidence type="ECO:0000313" key="3">
    <source>
        <dbReference type="Proteomes" id="UP001367508"/>
    </source>
</evidence>
<organism evidence="2 3">
    <name type="scientific">Canavalia gladiata</name>
    <name type="common">Sword bean</name>
    <name type="synonym">Dolichos gladiatus</name>
    <dbReference type="NCBI Taxonomy" id="3824"/>
    <lineage>
        <taxon>Eukaryota</taxon>
        <taxon>Viridiplantae</taxon>
        <taxon>Streptophyta</taxon>
        <taxon>Embryophyta</taxon>
        <taxon>Tracheophyta</taxon>
        <taxon>Spermatophyta</taxon>
        <taxon>Magnoliopsida</taxon>
        <taxon>eudicotyledons</taxon>
        <taxon>Gunneridae</taxon>
        <taxon>Pentapetalae</taxon>
        <taxon>rosids</taxon>
        <taxon>fabids</taxon>
        <taxon>Fabales</taxon>
        <taxon>Fabaceae</taxon>
        <taxon>Papilionoideae</taxon>
        <taxon>50 kb inversion clade</taxon>
        <taxon>NPAAA clade</taxon>
        <taxon>indigoferoid/millettioid clade</taxon>
        <taxon>Phaseoleae</taxon>
        <taxon>Canavalia</taxon>
    </lineage>
</organism>
<dbReference type="Proteomes" id="UP001367508">
    <property type="component" value="Unassembled WGS sequence"/>
</dbReference>
<feature type="chain" id="PRO_5042966567" evidence="1">
    <location>
        <begin position="23"/>
        <end position="67"/>
    </location>
</feature>
<protein>
    <submittedName>
        <fullName evidence="2">Uncharacterized protein</fullName>
    </submittedName>
</protein>
<reference evidence="2 3" key="1">
    <citation type="submission" date="2024-01" db="EMBL/GenBank/DDBJ databases">
        <title>The genomes of 5 underutilized Papilionoideae crops provide insights into root nodulation and disease resistanc.</title>
        <authorList>
            <person name="Jiang F."/>
        </authorList>
    </citation>
    <scope>NUCLEOTIDE SEQUENCE [LARGE SCALE GENOMIC DNA]</scope>
    <source>
        <strain evidence="2">LVBAO_FW01</strain>
        <tissue evidence="2">Leaves</tissue>
    </source>
</reference>
<comment type="caution">
    <text evidence="2">The sequence shown here is derived from an EMBL/GenBank/DDBJ whole genome shotgun (WGS) entry which is preliminary data.</text>
</comment>